<organism evidence="4 5">
    <name type="scientific">Hyphococcus luteus</name>
    <dbReference type="NCBI Taxonomy" id="2058213"/>
    <lineage>
        <taxon>Bacteria</taxon>
        <taxon>Pseudomonadati</taxon>
        <taxon>Pseudomonadota</taxon>
        <taxon>Alphaproteobacteria</taxon>
        <taxon>Parvularculales</taxon>
        <taxon>Parvularculaceae</taxon>
        <taxon>Hyphococcus</taxon>
    </lineage>
</organism>
<sequence length="719" mass="75584">MVAVGVFGLADGFSGLAQAELLRGAVAGAFIVAMAFLAGYAAIRRSGLAVCALLMVMAAGGLEFSRLGFLSALPGEATVMMQALFAAAAIVFLSASIGAARYNPLLGGVMFTAALVIGGMGIINFFERIDLAPMMRWALIGVGGFAVLLSLTQALRGDSGARLVLPGVVLAAAAPLLGLFGSAEGGVMAFASHGLFTLGILAASMIALTETGLSQAIEPRSIDFGVRTSHDAPSRHKEVKSARERAEIVLDSQIARVLDYSGVAIWDWSPEAIDQTDSLPALLGADSDAPFTPEALRNFIHADDAARFDSELLAPVDGPFDVCLKLFDGRMMRMRGARAADEGSGEIERLVAFVEPLAGSPINEARLKYATESAIVPPAAADPMTSKLSAALANGDIAAAFQPIVSLEDGKVSGYEALARWRGQEEGAEEGPERFVKAAERIGEGGALAATMLDQAAVFLADALEKEKRRDLFVAMNVSWGQIREEGFLEKVRETVAKYDLPDNALVLELTEADAVSDATLAFDVFRKLKASGVALAFDDFGAGFTCLSNLRKYDFDYLKIDKSFTNDLETDGDGAKIVASLASLGKELGLKVIIEGVESKADSAKARKMGCAFGQGFAFGRPVMSETAPAPATASAGAPEEEAPAENQRFTASEPEETAAAPAEEKRALAMADAGADADVGAEAGGKPEGDEADFAEEDAMERKHRRWRFWGGAQDLR</sequence>
<keyword evidence="2" id="KW-0812">Transmembrane</keyword>
<feature type="compositionally biased region" description="Acidic residues" evidence="1">
    <location>
        <begin position="692"/>
        <end position="701"/>
    </location>
</feature>
<feature type="compositionally biased region" description="Low complexity" evidence="1">
    <location>
        <begin position="670"/>
        <end position="683"/>
    </location>
</feature>
<feature type="transmembrane region" description="Helical" evidence="2">
    <location>
        <begin position="105"/>
        <end position="125"/>
    </location>
</feature>
<reference evidence="4 5" key="1">
    <citation type="submission" date="2017-12" db="EMBL/GenBank/DDBJ databases">
        <authorList>
            <person name="Hurst M.R.H."/>
        </authorList>
    </citation>
    <scope>NUCLEOTIDE SEQUENCE [LARGE SCALE GENOMIC DNA]</scope>
    <source>
        <strain evidence="4 5">SY-3-19</strain>
    </source>
</reference>
<feature type="transmembrane region" description="Helical" evidence="2">
    <location>
        <begin position="77"/>
        <end position="99"/>
    </location>
</feature>
<dbReference type="PANTHER" id="PTHR33121">
    <property type="entry name" value="CYCLIC DI-GMP PHOSPHODIESTERASE PDEF"/>
    <property type="match status" value="1"/>
</dbReference>
<evidence type="ECO:0000313" key="5">
    <source>
        <dbReference type="Proteomes" id="UP000239504"/>
    </source>
</evidence>
<dbReference type="OrthoDB" id="7251575at2"/>
<feature type="transmembrane region" description="Helical" evidence="2">
    <location>
        <begin position="137"/>
        <end position="155"/>
    </location>
</feature>
<dbReference type="InterPro" id="IPR050706">
    <property type="entry name" value="Cyclic-di-GMP_PDE-like"/>
</dbReference>
<dbReference type="Gene3D" id="3.20.20.450">
    <property type="entry name" value="EAL domain"/>
    <property type="match status" value="1"/>
</dbReference>
<accession>A0A2S7K522</accession>
<dbReference type="Pfam" id="PF00563">
    <property type="entry name" value="EAL"/>
    <property type="match status" value="1"/>
</dbReference>
<dbReference type="Proteomes" id="UP000239504">
    <property type="component" value="Unassembled WGS sequence"/>
</dbReference>
<protein>
    <recommendedName>
        <fullName evidence="3">EAL domain-containing protein</fullName>
    </recommendedName>
</protein>
<feature type="transmembrane region" description="Helical" evidence="2">
    <location>
        <begin position="21"/>
        <end position="41"/>
    </location>
</feature>
<dbReference type="PANTHER" id="PTHR33121:SF70">
    <property type="entry name" value="SIGNALING PROTEIN YKOW"/>
    <property type="match status" value="1"/>
</dbReference>
<keyword evidence="5" id="KW-1185">Reference proteome</keyword>
<dbReference type="SMART" id="SM00052">
    <property type="entry name" value="EAL"/>
    <property type="match status" value="1"/>
</dbReference>
<keyword evidence="2" id="KW-0472">Membrane</keyword>
<dbReference type="SUPFAM" id="SSF141868">
    <property type="entry name" value="EAL domain-like"/>
    <property type="match status" value="1"/>
</dbReference>
<feature type="transmembrane region" description="Helical" evidence="2">
    <location>
        <begin position="47"/>
        <end position="65"/>
    </location>
</feature>
<dbReference type="InterPro" id="IPR001633">
    <property type="entry name" value="EAL_dom"/>
</dbReference>
<feature type="compositionally biased region" description="Low complexity" evidence="1">
    <location>
        <begin position="629"/>
        <end position="639"/>
    </location>
</feature>
<evidence type="ECO:0000259" key="3">
    <source>
        <dbReference type="PROSITE" id="PS50883"/>
    </source>
</evidence>
<comment type="caution">
    <text evidence="4">The sequence shown here is derived from an EMBL/GenBank/DDBJ whole genome shotgun (WGS) entry which is preliminary data.</text>
</comment>
<dbReference type="EMBL" id="PJCH01000007">
    <property type="protein sequence ID" value="PQA87538.1"/>
    <property type="molecule type" value="Genomic_DNA"/>
</dbReference>
<feature type="transmembrane region" description="Helical" evidence="2">
    <location>
        <begin position="187"/>
        <end position="208"/>
    </location>
</feature>
<name>A0A2S7K522_9PROT</name>
<dbReference type="InterPro" id="IPR035919">
    <property type="entry name" value="EAL_sf"/>
</dbReference>
<dbReference type="PROSITE" id="PS50883">
    <property type="entry name" value="EAL"/>
    <property type="match status" value="1"/>
</dbReference>
<evidence type="ECO:0000256" key="2">
    <source>
        <dbReference type="SAM" id="Phobius"/>
    </source>
</evidence>
<dbReference type="CDD" id="cd01948">
    <property type="entry name" value="EAL"/>
    <property type="match status" value="1"/>
</dbReference>
<feature type="domain" description="EAL" evidence="3">
    <location>
        <begin position="381"/>
        <end position="637"/>
    </location>
</feature>
<dbReference type="AlphaFoldDB" id="A0A2S7K522"/>
<dbReference type="GO" id="GO:0071111">
    <property type="term" value="F:cyclic-guanylate-specific phosphodiesterase activity"/>
    <property type="evidence" value="ECO:0007669"/>
    <property type="project" value="InterPro"/>
</dbReference>
<evidence type="ECO:0000256" key="1">
    <source>
        <dbReference type="SAM" id="MobiDB-lite"/>
    </source>
</evidence>
<gene>
    <name evidence="4" type="ORF">CW354_12115</name>
</gene>
<feature type="region of interest" description="Disordered" evidence="1">
    <location>
        <begin position="629"/>
        <end position="719"/>
    </location>
</feature>
<feature type="transmembrane region" description="Helical" evidence="2">
    <location>
        <begin position="161"/>
        <end position="180"/>
    </location>
</feature>
<keyword evidence="2" id="KW-1133">Transmembrane helix</keyword>
<evidence type="ECO:0000313" key="4">
    <source>
        <dbReference type="EMBL" id="PQA87538.1"/>
    </source>
</evidence>
<proteinExistence type="predicted"/>